<name>D8JWE3_HYPDA</name>
<evidence type="ECO:0000256" key="1">
    <source>
        <dbReference type="SAM" id="MobiDB-lite"/>
    </source>
</evidence>
<keyword evidence="3" id="KW-1185">Reference proteome</keyword>
<accession>D8JWE3</accession>
<gene>
    <name evidence="2" type="ordered locus">Hden_1244</name>
</gene>
<dbReference type="RefSeq" id="WP_013215271.1">
    <property type="nucleotide sequence ID" value="NC_014313.1"/>
</dbReference>
<dbReference type="HOGENOM" id="CLU_1364660_0_0_5"/>
<proteinExistence type="predicted"/>
<organism evidence="2 3">
    <name type="scientific">Hyphomicrobium denitrificans (strain ATCC 51888 / DSM 1869 / NCIMB 11706 / TK 0415)</name>
    <dbReference type="NCBI Taxonomy" id="582899"/>
    <lineage>
        <taxon>Bacteria</taxon>
        <taxon>Pseudomonadati</taxon>
        <taxon>Pseudomonadota</taxon>
        <taxon>Alphaproteobacteria</taxon>
        <taxon>Hyphomicrobiales</taxon>
        <taxon>Hyphomicrobiaceae</taxon>
        <taxon>Hyphomicrobium</taxon>
    </lineage>
</organism>
<evidence type="ECO:0000313" key="3">
    <source>
        <dbReference type="Proteomes" id="UP000002033"/>
    </source>
</evidence>
<dbReference type="AlphaFoldDB" id="D8JWE3"/>
<dbReference type="STRING" id="582899.Hden_1244"/>
<dbReference type="EMBL" id="CP002083">
    <property type="protein sequence ID" value="ADJ23056.1"/>
    <property type="molecule type" value="Genomic_DNA"/>
</dbReference>
<dbReference type="Proteomes" id="UP000002033">
    <property type="component" value="Chromosome"/>
</dbReference>
<sequence length="200" mass="21414">MDLKSIEHNIEDAAADIEKGAKSFFATVTSAASSFLGLANPKWKQFVAEWRIWTWTKRGAFLAVAALIAFAGVRYGVRVVDIAGGNLQAARAYAHGDVVTKADVESVKTDADKRLRLAEASYKAAVDALKQKVDALGEKFDGLSDSVRQLQLEVGALEDANASKPAARLTTSSISPKKKKPAAVTVTPSLTDPSTWKILP</sequence>
<protein>
    <submittedName>
        <fullName evidence="2">Uncharacterized protein</fullName>
    </submittedName>
</protein>
<evidence type="ECO:0000313" key="2">
    <source>
        <dbReference type="EMBL" id="ADJ23056.1"/>
    </source>
</evidence>
<dbReference type="KEGG" id="hdn:Hden_1244"/>
<reference evidence="3" key="1">
    <citation type="journal article" date="2011" name="J. Bacteriol.">
        <title>Genome sequences of eight morphologically diverse alphaproteobacteria.</title>
        <authorList>
            <consortium name="US DOE Joint Genome Institute"/>
            <person name="Brown P.J."/>
            <person name="Kysela D.T."/>
            <person name="Buechlein A."/>
            <person name="Hemmerich C."/>
            <person name="Brun Y.V."/>
        </authorList>
    </citation>
    <scope>NUCLEOTIDE SEQUENCE [LARGE SCALE GENOMIC DNA]</scope>
    <source>
        <strain evidence="3">ATCC 51888 / DSM 1869 / NCIB 11706 / TK 0415</strain>
    </source>
</reference>
<feature type="region of interest" description="Disordered" evidence="1">
    <location>
        <begin position="165"/>
        <end position="200"/>
    </location>
</feature>